<sequence length="196" mass="22074">MHNTIIPMFTGEFFIFFFFLVLHSHSETAAAASDDEDTKHVAIGAKIDKKTCMGKEEKIALEIAIQDFNTISSDNHKFVLNLRDWGGDPLQAASSGTVSVLRPTRFIQRKIIVIYEDDAYGGSSKVLTVLSDALQDIGSEIEYWSVSPPFSSLSNLEFTIREEIERMKSRQSRVFIVLRASSEFAFKLVAEANKWI</sequence>
<name>A0A7J7PCK1_9MAGN</name>
<dbReference type="PANTHER" id="PTHR34836">
    <property type="entry name" value="OS06G0188250 PROTEIN"/>
    <property type="match status" value="1"/>
</dbReference>
<evidence type="ECO:0000313" key="3">
    <source>
        <dbReference type="Proteomes" id="UP000541444"/>
    </source>
</evidence>
<keyword evidence="3" id="KW-1185">Reference proteome</keyword>
<dbReference type="Gene3D" id="3.40.50.2300">
    <property type="match status" value="1"/>
</dbReference>
<dbReference type="AlphaFoldDB" id="A0A7J7PCK1"/>
<feature type="chain" id="PRO_5029443990" evidence="1">
    <location>
        <begin position="32"/>
        <end position="196"/>
    </location>
</feature>
<dbReference type="OrthoDB" id="5984008at2759"/>
<dbReference type="InterPro" id="IPR015683">
    <property type="entry name" value="Ionotropic_Glu_rcpt"/>
</dbReference>
<protein>
    <submittedName>
        <fullName evidence="2">Uncharacterized protein</fullName>
    </submittedName>
</protein>
<evidence type="ECO:0000313" key="2">
    <source>
        <dbReference type="EMBL" id="KAF6177175.1"/>
    </source>
</evidence>
<keyword evidence="1" id="KW-0732">Signal</keyword>
<dbReference type="PANTHER" id="PTHR34836:SF1">
    <property type="entry name" value="OS09G0428600 PROTEIN"/>
    <property type="match status" value="1"/>
</dbReference>
<dbReference type="Proteomes" id="UP000541444">
    <property type="component" value="Unassembled WGS sequence"/>
</dbReference>
<evidence type="ECO:0000256" key="1">
    <source>
        <dbReference type="SAM" id="SignalP"/>
    </source>
</evidence>
<feature type="signal peptide" evidence="1">
    <location>
        <begin position="1"/>
        <end position="31"/>
    </location>
</feature>
<comment type="caution">
    <text evidence="2">The sequence shown here is derived from an EMBL/GenBank/DDBJ whole genome shotgun (WGS) entry which is preliminary data.</text>
</comment>
<reference evidence="2 3" key="1">
    <citation type="journal article" date="2020" name="IScience">
        <title>Genome Sequencing of the Endangered Kingdonia uniflora (Circaeasteraceae, Ranunculales) Reveals Potential Mechanisms of Evolutionary Specialization.</title>
        <authorList>
            <person name="Sun Y."/>
            <person name="Deng T."/>
            <person name="Zhang A."/>
            <person name="Moore M.J."/>
            <person name="Landis J.B."/>
            <person name="Lin N."/>
            <person name="Zhang H."/>
            <person name="Zhang X."/>
            <person name="Huang J."/>
            <person name="Zhang X."/>
            <person name="Sun H."/>
            <person name="Wang H."/>
        </authorList>
    </citation>
    <scope>NUCLEOTIDE SEQUENCE [LARGE SCALE GENOMIC DNA]</scope>
    <source>
        <strain evidence="2">TB1705</strain>
        <tissue evidence="2">Leaf</tissue>
    </source>
</reference>
<accession>A0A7J7PCK1</accession>
<proteinExistence type="predicted"/>
<dbReference type="EMBL" id="JACGCM010000002">
    <property type="protein sequence ID" value="KAF6177175.1"/>
    <property type="molecule type" value="Genomic_DNA"/>
</dbReference>
<gene>
    <name evidence="2" type="ORF">GIB67_025512</name>
</gene>
<organism evidence="2 3">
    <name type="scientific">Kingdonia uniflora</name>
    <dbReference type="NCBI Taxonomy" id="39325"/>
    <lineage>
        <taxon>Eukaryota</taxon>
        <taxon>Viridiplantae</taxon>
        <taxon>Streptophyta</taxon>
        <taxon>Embryophyta</taxon>
        <taxon>Tracheophyta</taxon>
        <taxon>Spermatophyta</taxon>
        <taxon>Magnoliopsida</taxon>
        <taxon>Ranunculales</taxon>
        <taxon>Circaeasteraceae</taxon>
        <taxon>Kingdonia</taxon>
    </lineage>
</organism>